<evidence type="ECO:0000256" key="1">
    <source>
        <dbReference type="SAM" id="MobiDB-lite"/>
    </source>
</evidence>
<dbReference type="AlphaFoldDB" id="A0A395SUD1"/>
<proteinExistence type="predicted"/>
<sequence>MPFVPNLPSGNMQSSEEVAEVLPKFVSSISKSSPLIFFYHIINPEKTTLTVQVLGANISFKFSHKRAKVHSSQSTIARQLENKTTGFIAVATRESERIVLAAAESGHGCGKFGDLLDPKKGVLPNNIWTRRVVAMGKTLGMNMRRPYDNPGRNGTNTDGIFLGSHVEVKLAVHGVCVLLQMFGITKDLSKITMEHLHKLRLVRWDDGTRPILEVYFSRKHCKPCKSLVHKLSQATGITIRLLWRDLLVKKQYIIKDLHKNPRRPGEAQAQPVFDTQDYDFGDILPNDSDIEVIPDDEDSLEVDHIDLTNIRSTSPAAISAEIDDLLDGLAYRVGQMEDCPEGATSAIIGFVKTMRAHNKRRDLNVSKPLPATPVIEAPTDVLESGERQRQTFPRAKRNPFKRSRDLGGTRARSASPCGSRGEPIRDRSPMRYNLISPENCSTKVTRRDRPRSRL</sequence>
<evidence type="ECO:0000313" key="3">
    <source>
        <dbReference type="Proteomes" id="UP000266234"/>
    </source>
</evidence>
<keyword evidence="3" id="KW-1185">Reference proteome</keyword>
<feature type="compositionally biased region" description="Basic residues" evidence="1">
    <location>
        <begin position="444"/>
        <end position="454"/>
    </location>
</feature>
<organism evidence="2 3">
    <name type="scientific">Fusarium longipes</name>
    <dbReference type="NCBI Taxonomy" id="694270"/>
    <lineage>
        <taxon>Eukaryota</taxon>
        <taxon>Fungi</taxon>
        <taxon>Dikarya</taxon>
        <taxon>Ascomycota</taxon>
        <taxon>Pezizomycotina</taxon>
        <taxon>Sordariomycetes</taxon>
        <taxon>Hypocreomycetidae</taxon>
        <taxon>Hypocreales</taxon>
        <taxon>Nectriaceae</taxon>
        <taxon>Fusarium</taxon>
    </lineage>
</organism>
<gene>
    <name evidence="2" type="ORF">FLONG3_5544</name>
</gene>
<dbReference type="OrthoDB" id="4841107at2759"/>
<dbReference type="Proteomes" id="UP000266234">
    <property type="component" value="Unassembled WGS sequence"/>
</dbReference>
<comment type="caution">
    <text evidence="2">The sequence shown here is derived from an EMBL/GenBank/DDBJ whole genome shotgun (WGS) entry which is preliminary data.</text>
</comment>
<feature type="region of interest" description="Disordered" evidence="1">
    <location>
        <begin position="382"/>
        <end position="454"/>
    </location>
</feature>
<dbReference type="EMBL" id="PXOG01000120">
    <property type="protein sequence ID" value="RGP75787.1"/>
    <property type="molecule type" value="Genomic_DNA"/>
</dbReference>
<protein>
    <submittedName>
        <fullName evidence="2">Uncharacterized protein</fullName>
    </submittedName>
</protein>
<reference evidence="2 3" key="1">
    <citation type="journal article" date="2018" name="PLoS Pathog.">
        <title>Evolution of structural diversity of trichothecenes, a family of toxins produced by plant pathogenic and entomopathogenic fungi.</title>
        <authorList>
            <person name="Proctor R.H."/>
            <person name="McCormick S.P."/>
            <person name="Kim H.S."/>
            <person name="Cardoza R.E."/>
            <person name="Stanley A.M."/>
            <person name="Lindo L."/>
            <person name="Kelly A."/>
            <person name="Brown D.W."/>
            <person name="Lee T."/>
            <person name="Vaughan M.M."/>
            <person name="Alexander N.J."/>
            <person name="Busman M."/>
            <person name="Gutierrez S."/>
        </authorList>
    </citation>
    <scope>NUCLEOTIDE SEQUENCE [LARGE SCALE GENOMIC DNA]</scope>
    <source>
        <strain evidence="2 3">NRRL 20695</strain>
    </source>
</reference>
<dbReference type="STRING" id="694270.A0A395SUD1"/>
<evidence type="ECO:0000313" key="2">
    <source>
        <dbReference type="EMBL" id="RGP75787.1"/>
    </source>
</evidence>
<name>A0A395SUD1_9HYPO</name>
<accession>A0A395SUD1</accession>